<sequence length="593" mass="65095">MNSAGRSARYAFWDSALYAAFYNESATGWLRAAELATDLPFESVADTQSAWLELRQAFADYLHAFPTNIYLTDELTQLTACFARLVAPAPAAELDSLARVLVAVGFTVATYQQLSGITRPLVFAGLLPPEASRHEASAALQLAVPQSLLGIFSSVRFGRLPDDNGIVLDYLILNSAPRLLLHRLQEGLANQTTARANVLLASATSWLPASPAYHVAVPPSYVLLPRQQQQVQLRLRCLPLQAPGQVSAGQDTPPALTFSGAGRNQLPNLRAMVRQLAIRPAPDRFSLLEKATEARRTPAPGRRLRKCALVVNSYEQVLEVLRELRRANSPLSKQTRGVVRHWPEEAELRQLCVLRGQVEALGHEEDVLVVVFPLPALGRGINIVFHPTDPQDADSGTAALGSVYFLTRPHPVLNDLTLMLSRVAEQTQQFDALRFEGQPLADVATAYAQHRRDLFQDTMQLLSQPMQASRLPAAYRKAFAANLLIPVLQTIGRAIRGSRPADIYFVDAAWAPNSAKGQPDTAGSSVLVTMRELLREYMQTPDPLARQILHALYAPFAEAFEHLDGLLCGPPETDAGDSDNSTYFFLEDQGDLD</sequence>
<dbReference type="Proteomes" id="UP000176294">
    <property type="component" value="Unassembled WGS sequence"/>
</dbReference>
<dbReference type="AlphaFoldDB" id="A0A1G1TB05"/>
<comment type="caution">
    <text evidence="1">The sequence shown here is derived from an EMBL/GenBank/DDBJ whole genome shotgun (WGS) entry which is preliminary data.</text>
</comment>
<reference evidence="1 2" key="1">
    <citation type="submission" date="2016-08" db="EMBL/GenBank/DDBJ databases">
        <title>Hymenobacter coccineus sp. nov., Hymenobacter lapidarius sp. nov. and Hymenobacter glacialis sp. nov., isolated from Antarctic soil.</title>
        <authorList>
            <person name="Sedlacek I."/>
            <person name="Kralova S."/>
            <person name="Kyrova K."/>
            <person name="Maslanova I."/>
            <person name="Stankova E."/>
            <person name="Vrbovska V."/>
            <person name="Nemec M."/>
            <person name="Bartak M."/>
            <person name="Svec P."/>
            <person name="Busse H.-J."/>
            <person name="Pantucek R."/>
        </authorList>
    </citation>
    <scope>NUCLEOTIDE SEQUENCE [LARGE SCALE GENOMIC DNA]</scope>
    <source>
        <strain evidence="1 2">CCM 8643</strain>
    </source>
</reference>
<organism evidence="1 2">
    <name type="scientific">Hymenobacter lapidarius</name>
    <dbReference type="NCBI Taxonomy" id="1908237"/>
    <lineage>
        <taxon>Bacteria</taxon>
        <taxon>Pseudomonadati</taxon>
        <taxon>Bacteroidota</taxon>
        <taxon>Cytophagia</taxon>
        <taxon>Cytophagales</taxon>
        <taxon>Hymenobacteraceae</taxon>
        <taxon>Hymenobacter</taxon>
    </lineage>
</organism>
<name>A0A1G1TB05_9BACT</name>
<evidence type="ECO:0000313" key="2">
    <source>
        <dbReference type="Proteomes" id="UP000176294"/>
    </source>
</evidence>
<dbReference type="EMBL" id="MDZB01000068">
    <property type="protein sequence ID" value="OGX88056.1"/>
    <property type="molecule type" value="Genomic_DNA"/>
</dbReference>
<gene>
    <name evidence="1" type="ORF">BEN47_09930</name>
</gene>
<evidence type="ECO:0000313" key="1">
    <source>
        <dbReference type="EMBL" id="OGX88056.1"/>
    </source>
</evidence>
<dbReference type="STRING" id="1908237.BEN47_09930"/>
<proteinExistence type="predicted"/>
<accession>A0A1G1TB05</accession>
<keyword evidence="2" id="KW-1185">Reference proteome</keyword>
<protein>
    <submittedName>
        <fullName evidence="1">Uncharacterized protein</fullName>
    </submittedName>
</protein>